<dbReference type="EMBL" id="GGEC01028004">
    <property type="protein sequence ID" value="MBX08488.1"/>
    <property type="molecule type" value="Transcribed_RNA"/>
</dbReference>
<evidence type="ECO:0000313" key="10">
    <source>
        <dbReference type="EMBL" id="MBX08488.1"/>
    </source>
</evidence>
<keyword evidence="7" id="KW-0472">Membrane</keyword>
<evidence type="ECO:0000256" key="8">
    <source>
        <dbReference type="ARBA" id="ARBA00023157"/>
    </source>
</evidence>
<dbReference type="InterPro" id="IPR051653">
    <property type="entry name" value="E3_ligase_sorting_rcpt"/>
</dbReference>
<comment type="subcellular location">
    <subcellularLocation>
        <location evidence="1">Membrane</location>
        <topology evidence="1">Single-pass membrane protein</topology>
    </subcellularLocation>
</comment>
<dbReference type="Pfam" id="PF17123">
    <property type="entry name" value="zf-RING_11"/>
    <property type="match status" value="1"/>
</dbReference>
<proteinExistence type="predicted"/>
<keyword evidence="6" id="KW-1133">Transmembrane helix</keyword>
<dbReference type="AlphaFoldDB" id="A0A2P2KRZ4"/>
<organism evidence="10">
    <name type="scientific">Rhizophora mucronata</name>
    <name type="common">Asiatic mangrove</name>
    <dbReference type="NCBI Taxonomy" id="61149"/>
    <lineage>
        <taxon>Eukaryota</taxon>
        <taxon>Viridiplantae</taxon>
        <taxon>Streptophyta</taxon>
        <taxon>Embryophyta</taxon>
        <taxon>Tracheophyta</taxon>
        <taxon>Spermatophyta</taxon>
        <taxon>Magnoliopsida</taxon>
        <taxon>eudicotyledons</taxon>
        <taxon>Gunneridae</taxon>
        <taxon>Pentapetalae</taxon>
        <taxon>rosids</taxon>
        <taxon>fabids</taxon>
        <taxon>Malpighiales</taxon>
        <taxon>Rhizophoraceae</taxon>
        <taxon>Rhizophora</taxon>
    </lineage>
</organism>
<evidence type="ECO:0000256" key="5">
    <source>
        <dbReference type="ARBA" id="ARBA00022833"/>
    </source>
</evidence>
<keyword evidence="8" id="KW-1015">Disulfide bond</keyword>
<reference evidence="10" key="1">
    <citation type="submission" date="2018-02" db="EMBL/GenBank/DDBJ databases">
        <title>Rhizophora mucronata_Transcriptome.</title>
        <authorList>
            <person name="Meera S.P."/>
            <person name="Sreeshan A."/>
            <person name="Augustine A."/>
        </authorList>
    </citation>
    <scope>NUCLEOTIDE SEQUENCE</scope>
    <source>
        <tissue evidence="10">Leaf</tissue>
    </source>
</reference>
<name>A0A2P2KRZ4_RHIMU</name>
<sequence>MSSHLVKAMPSLTFTSVLEDNSTARTCAICLEDYSVGEKLRILPCQHSKFFFFLSFYFSSCPNIQLYPSVWWASAWICYLDEMFCQWLM</sequence>
<dbReference type="GO" id="GO:0008270">
    <property type="term" value="F:zinc ion binding"/>
    <property type="evidence" value="ECO:0007669"/>
    <property type="project" value="UniProtKB-KW"/>
</dbReference>
<feature type="domain" description="RING-type" evidence="9">
    <location>
        <begin position="27"/>
        <end position="47"/>
    </location>
</feature>
<dbReference type="InterPro" id="IPR001841">
    <property type="entry name" value="Znf_RING"/>
</dbReference>
<dbReference type="InterPro" id="IPR013083">
    <property type="entry name" value="Znf_RING/FYVE/PHD"/>
</dbReference>
<evidence type="ECO:0000256" key="4">
    <source>
        <dbReference type="ARBA" id="ARBA00022771"/>
    </source>
</evidence>
<keyword evidence="4" id="KW-0863">Zinc-finger</keyword>
<evidence type="ECO:0000256" key="1">
    <source>
        <dbReference type="ARBA" id="ARBA00004167"/>
    </source>
</evidence>
<dbReference type="Gene3D" id="3.30.40.10">
    <property type="entry name" value="Zinc/RING finger domain, C3HC4 (zinc finger)"/>
    <property type="match status" value="1"/>
</dbReference>
<dbReference type="PANTHER" id="PTHR47168">
    <property type="entry name" value="RING ZINC FINGER DOMAIN SUPERFAMILY PROTEIN-RELATED"/>
    <property type="match status" value="1"/>
</dbReference>
<evidence type="ECO:0000256" key="3">
    <source>
        <dbReference type="ARBA" id="ARBA00022723"/>
    </source>
</evidence>
<dbReference type="PANTHER" id="PTHR47168:SF5">
    <property type="entry name" value="RING-TYPE DOMAIN-CONTAINING PROTEIN"/>
    <property type="match status" value="1"/>
</dbReference>
<evidence type="ECO:0000256" key="2">
    <source>
        <dbReference type="ARBA" id="ARBA00022692"/>
    </source>
</evidence>
<dbReference type="SUPFAM" id="SSF57850">
    <property type="entry name" value="RING/U-box"/>
    <property type="match status" value="1"/>
</dbReference>
<protein>
    <recommendedName>
        <fullName evidence="9">RING-type domain-containing protein</fullName>
    </recommendedName>
</protein>
<evidence type="ECO:0000256" key="7">
    <source>
        <dbReference type="ARBA" id="ARBA00023136"/>
    </source>
</evidence>
<keyword evidence="2" id="KW-0812">Transmembrane</keyword>
<evidence type="ECO:0000259" key="9">
    <source>
        <dbReference type="Pfam" id="PF17123"/>
    </source>
</evidence>
<evidence type="ECO:0000256" key="6">
    <source>
        <dbReference type="ARBA" id="ARBA00022989"/>
    </source>
</evidence>
<dbReference type="GO" id="GO:0016020">
    <property type="term" value="C:membrane"/>
    <property type="evidence" value="ECO:0007669"/>
    <property type="project" value="UniProtKB-SubCell"/>
</dbReference>
<accession>A0A2P2KRZ4</accession>
<keyword evidence="5" id="KW-0862">Zinc</keyword>
<keyword evidence="3" id="KW-0479">Metal-binding</keyword>